<dbReference type="AlphaFoldDB" id="A0A9Q3F6X7"/>
<dbReference type="Proteomes" id="UP000765509">
    <property type="component" value="Unassembled WGS sequence"/>
</dbReference>
<protein>
    <recommendedName>
        <fullName evidence="7">Reverse transcriptase RNase H-like domain-containing protein</fullName>
    </recommendedName>
</protein>
<keyword evidence="1" id="KW-0808">Transferase</keyword>
<sequence>MWRWIRGSPTSSPNYFEKPSEGPVCYFARQIKPTEATYSASQMEFLCLVWALEKLCYYLDGSVFEAITDCDAVKSLLNIKTPKRQMLRWQIDIQEYRGNMTMVHQAGIIHKNADRHSRWALANTPDNPDYVPLEE</sequence>
<dbReference type="EMBL" id="AVOT02037741">
    <property type="protein sequence ID" value="MBW0532453.1"/>
    <property type="molecule type" value="Genomic_DNA"/>
</dbReference>
<accession>A0A9Q3F6X7</accession>
<dbReference type="GO" id="GO:0003964">
    <property type="term" value="F:RNA-directed DNA polymerase activity"/>
    <property type="evidence" value="ECO:0007669"/>
    <property type="project" value="UniProtKB-KW"/>
</dbReference>
<dbReference type="OrthoDB" id="5920460at2759"/>
<keyword evidence="6" id="KW-0695">RNA-directed DNA polymerase</keyword>
<evidence type="ECO:0000313" key="9">
    <source>
        <dbReference type="Proteomes" id="UP000765509"/>
    </source>
</evidence>
<evidence type="ECO:0000259" key="7">
    <source>
        <dbReference type="Pfam" id="PF17917"/>
    </source>
</evidence>
<name>A0A9Q3F6X7_9BASI</name>
<gene>
    <name evidence="8" type="ORF">O181_072168</name>
</gene>
<evidence type="ECO:0000256" key="6">
    <source>
        <dbReference type="ARBA" id="ARBA00022918"/>
    </source>
</evidence>
<dbReference type="InterPro" id="IPR041373">
    <property type="entry name" value="RT_RNaseH"/>
</dbReference>
<evidence type="ECO:0000256" key="2">
    <source>
        <dbReference type="ARBA" id="ARBA00022695"/>
    </source>
</evidence>
<keyword evidence="3" id="KW-0540">Nuclease</keyword>
<evidence type="ECO:0000256" key="3">
    <source>
        <dbReference type="ARBA" id="ARBA00022722"/>
    </source>
</evidence>
<evidence type="ECO:0000256" key="4">
    <source>
        <dbReference type="ARBA" id="ARBA00022759"/>
    </source>
</evidence>
<keyword evidence="4" id="KW-0255">Endonuclease</keyword>
<evidence type="ECO:0000313" key="8">
    <source>
        <dbReference type="EMBL" id="MBW0532453.1"/>
    </source>
</evidence>
<keyword evidence="5" id="KW-0378">Hydrolase</keyword>
<proteinExistence type="predicted"/>
<dbReference type="GO" id="GO:0004519">
    <property type="term" value="F:endonuclease activity"/>
    <property type="evidence" value="ECO:0007669"/>
    <property type="project" value="UniProtKB-KW"/>
</dbReference>
<dbReference type="InterPro" id="IPR043502">
    <property type="entry name" value="DNA/RNA_pol_sf"/>
</dbReference>
<evidence type="ECO:0000256" key="1">
    <source>
        <dbReference type="ARBA" id="ARBA00022679"/>
    </source>
</evidence>
<reference evidence="8" key="1">
    <citation type="submission" date="2021-03" db="EMBL/GenBank/DDBJ databases">
        <title>Draft genome sequence of rust myrtle Austropuccinia psidii MF-1, a brazilian biotype.</title>
        <authorList>
            <person name="Quecine M.C."/>
            <person name="Pachon D.M.R."/>
            <person name="Bonatelli M.L."/>
            <person name="Correr F.H."/>
            <person name="Franceschini L.M."/>
            <person name="Leite T.F."/>
            <person name="Margarido G.R.A."/>
            <person name="Almeida C.A."/>
            <person name="Ferrarezi J.A."/>
            <person name="Labate C.A."/>
        </authorList>
    </citation>
    <scope>NUCLEOTIDE SEQUENCE</scope>
    <source>
        <strain evidence="8">MF-1</strain>
    </source>
</reference>
<dbReference type="Pfam" id="PF17917">
    <property type="entry name" value="RT_RNaseH"/>
    <property type="match status" value="1"/>
</dbReference>
<dbReference type="SUPFAM" id="SSF56672">
    <property type="entry name" value="DNA/RNA polymerases"/>
    <property type="match status" value="1"/>
</dbReference>
<comment type="caution">
    <text evidence="8">The sequence shown here is derived from an EMBL/GenBank/DDBJ whole genome shotgun (WGS) entry which is preliminary data.</text>
</comment>
<evidence type="ECO:0000256" key="5">
    <source>
        <dbReference type="ARBA" id="ARBA00022801"/>
    </source>
</evidence>
<organism evidence="8 9">
    <name type="scientific">Austropuccinia psidii MF-1</name>
    <dbReference type="NCBI Taxonomy" id="1389203"/>
    <lineage>
        <taxon>Eukaryota</taxon>
        <taxon>Fungi</taxon>
        <taxon>Dikarya</taxon>
        <taxon>Basidiomycota</taxon>
        <taxon>Pucciniomycotina</taxon>
        <taxon>Pucciniomycetes</taxon>
        <taxon>Pucciniales</taxon>
        <taxon>Sphaerophragmiaceae</taxon>
        <taxon>Austropuccinia</taxon>
    </lineage>
</organism>
<feature type="domain" description="Reverse transcriptase RNase H-like" evidence="7">
    <location>
        <begin position="21"/>
        <end position="96"/>
    </location>
</feature>
<dbReference type="GO" id="GO:0016787">
    <property type="term" value="F:hydrolase activity"/>
    <property type="evidence" value="ECO:0007669"/>
    <property type="project" value="UniProtKB-KW"/>
</dbReference>
<keyword evidence="9" id="KW-1185">Reference proteome</keyword>
<keyword evidence="2" id="KW-0548">Nucleotidyltransferase</keyword>